<organism evidence="10 11">
    <name type="scientific">Handroanthus impetiginosus</name>
    <dbReference type="NCBI Taxonomy" id="429701"/>
    <lineage>
        <taxon>Eukaryota</taxon>
        <taxon>Viridiplantae</taxon>
        <taxon>Streptophyta</taxon>
        <taxon>Embryophyta</taxon>
        <taxon>Tracheophyta</taxon>
        <taxon>Spermatophyta</taxon>
        <taxon>Magnoliopsida</taxon>
        <taxon>eudicotyledons</taxon>
        <taxon>Gunneridae</taxon>
        <taxon>Pentapetalae</taxon>
        <taxon>asterids</taxon>
        <taxon>lamiids</taxon>
        <taxon>Lamiales</taxon>
        <taxon>Bignoniaceae</taxon>
        <taxon>Crescentiina</taxon>
        <taxon>Tabebuia alliance</taxon>
        <taxon>Handroanthus</taxon>
    </lineage>
</organism>
<evidence type="ECO:0000256" key="2">
    <source>
        <dbReference type="ARBA" id="ARBA00022723"/>
    </source>
</evidence>
<feature type="domain" description="DUF7081" evidence="8">
    <location>
        <begin position="35"/>
        <end position="125"/>
    </location>
</feature>
<proteinExistence type="predicted"/>
<protein>
    <submittedName>
        <fullName evidence="10">Uncharacterized protein</fullName>
    </submittedName>
</protein>
<keyword evidence="11" id="KW-1185">Reference proteome</keyword>
<evidence type="ECO:0000313" key="10">
    <source>
        <dbReference type="EMBL" id="PIN19836.1"/>
    </source>
</evidence>
<dbReference type="GO" id="GO:0005634">
    <property type="term" value="C:nucleus"/>
    <property type="evidence" value="ECO:0007669"/>
    <property type="project" value="UniProtKB-SubCell"/>
</dbReference>
<feature type="domain" description="DUF7615" evidence="9">
    <location>
        <begin position="370"/>
        <end position="475"/>
    </location>
</feature>
<dbReference type="PANTHER" id="PTHR33345:SF6">
    <property type="entry name" value="OS03G0747200 PROTEIN"/>
    <property type="match status" value="1"/>
</dbReference>
<sequence>MTRELQKESMDIENSEGGSKESPYELQDNGFNLYPVSANDSGEGHPYAPEDWPNPGDKWGWKVGKRIASAGYFLDRYTYLPSSLRQLGPNKIFASRLSLERYIRENFPDTNIDAFFASFSWKIPSKACKKDYKEMFRPFGETAEDLGSHVEIDGPHCKAGNRFCSSLTAGDNPVSEVMFCDMCCSYPHFCRECCCILCCRIIDKACDGYNYITCKAIIQGSVCGHSCHIDCALRAYMAGTVGGSIDLDAEYYCRRCDSRTDLISHVTKLLQNCESIASRDDIEKILKIGIQVLRGSKKTNAKQLLGHVELAMSKLKKGTYLKDIWKKEDVSASTTGPSSNANGASEYPNIDDSQDCEMGSPPKLSSEFDHRIESLKLEGEIDHILDELRKSQEIEYMLAEERLTSHKNYILDLYQQLDKVRSDLSRHTPSKDHDLSLDAVLNRVNQIKRELVKLNDMEEVAKGFGRVPKHILKEHFGLDVEH</sequence>
<feature type="domain" description="Oberon-like PHD finger" evidence="7">
    <location>
        <begin position="160"/>
        <end position="290"/>
    </location>
</feature>
<feature type="region of interest" description="Disordered" evidence="6">
    <location>
        <begin position="1"/>
        <end position="25"/>
    </location>
</feature>
<gene>
    <name evidence="10" type="ORF">CDL12_07485</name>
</gene>
<evidence type="ECO:0000259" key="7">
    <source>
        <dbReference type="Pfam" id="PF07227"/>
    </source>
</evidence>
<keyword evidence="3" id="KW-0863">Zinc-finger</keyword>
<evidence type="ECO:0000256" key="4">
    <source>
        <dbReference type="ARBA" id="ARBA00022833"/>
    </source>
</evidence>
<dbReference type="InterPro" id="IPR056034">
    <property type="entry name" value="DUF7615"/>
</dbReference>
<feature type="compositionally biased region" description="Basic and acidic residues" evidence="6">
    <location>
        <begin position="1"/>
        <end position="10"/>
    </location>
</feature>
<evidence type="ECO:0000259" key="9">
    <source>
        <dbReference type="Pfam" id="PF24590"/>
    </source>
</evidence>
<dbReference type="GO" id="GO:0008270">
    <property type="term" value="F:zinc ion binding"/>
    <property type="evidence" value="ECO:0007669"/>
    <property type="project" value="UniProtKB-KW"/>
</dbReference>
<dbReference type="Pfam" id="PF24590">
    <property type="entry name" value="DUF7615"/>
    <property type="match status" value="1"/>
</dbReference>
<evidence type="ECO:0000256" key="3">
    <source>
        <dbReference type="ARBA" id="ARBA00022771"/>
    </source>
</evidence>
<dbReference type="EMBL" id="NKXS01001215">
    <property type="protein sequence ID" value="PIN19836.1"/>
    <property type="molecule type" value="Genomic_DNA"/>
</dbReference>
<dbReference type="InterPro" id="IPR032881">
    <property type="entry name" value="Oberon-like_PHD"/>
</dbReference>
<keyword evidence="5" id="KW-0539">Nucleus</keyword>
<dbReference type="PANTHER" id="PTHR33345">
    <property type="entry name" value="ADAPTER PROTEIN, PUTATIVE-RELATED"/>
    <property type="match status" value="1"/>
</dbReference>
<keyword evidence="4" id="KW-0862">Zinc</keyword>
<dbReference type="OrthoDB" id="1852608at2759"/>
<comment type="subcellular location">
    <subcellularLocation>
        <location evidence="1">Nucleus</location>
    </subcellularLocation>
</comment>
<dbReference type="Proteomes" id="UP000231279">
    <property type="component" value="Unassembled WGS sequence"/>
</dbReference>
<dbReference type="InterPro" id="IPR055508">
    <property type="entry name" value="DUF7081"/>
</dbReference>
<feature type="region of interest" description="Disordered" evidence="6">
    <location>
        <begin position="331"/>
        <end position="364"/>
    </location>
</feature>
<dbReference type="AlphaFoldDB" id="A0A2G9HQN6"/>
<comment type="caution">
    <text evidence="10">The sequence shown here is derived from an EMBL/GenBank/DDBJ whole genome shotgun (WGS) entry which is preliminary data.</text>
</comment>
<dbReference type="Pfam" id="PF23299">
    <property type="entry name" value="DUF7081"/>
    <property type="match status" value="1"/>
</dbReference>
<feature type="compositionally biased region" description="Polar residues" evidence="6">
    <location>
        <begin position="331"/>
        <end position="343"/>
    </location>
</feature>
<keyword evidence="2" id="KW-0479">Metal-binding</keyword>
<evidence type="ECO:0000256" key="6">
    <source>
        <dbReference type="SAM" id="MobiDB-lite"/>
    </source>
</evidence>
<evidence type="ECO:0000256" key="1">
    <source>
        <dbReference type="ARBA" id="ARBA00004123"/>
    </source>
</evidence>
<evidence type="ECO:0000259" key="8">
    <source>
        <dbReference type="Pfam" id="PF23299"/>
    </source>
</evidence>
<reference evidence="11" key="1">
    <citation type="journal article" date="2018" name="Gigascience">
        <title>Genome assembly of the Pink Ipe (Handroanthus impetiginosus, Bignoniaceae), a highly valued, ecologically keystone Neotropical timber forest tree.</title>
        <authorList>
            <person name="Silva-Junior O.B."/>
            <person name="Grattapaglia D."/>
            <person name="Novaes E."/>
            <person name="Collevatti R.G."/>
        </authorList>
    </citation>
    <scope>NUCLEOTIDE SEQUENCE [LARGE SCALE GENOMIC DNA]</scope>
    <source>
        <strain evidence="11">cv. UFG-1</strain>
    </source>
</reference>
<evidence type="ECO:0000256" key="5">
    <source>
        <dbReference type="ARBA" id="ARBA00023242"/>
    </source>
</evidence>
<dbReference type="STRING" id="429701.A0A2G9HQN6"/>
<accession>A0A2G9HQN6</accession>
<evidence type="ECO:0000313" key="11">
    <source>
        <dbReference type="Proteomes" id="UP000231279"/>
    </source>
</evidence>
<dbReference type="Pfam" id="PF07227">
    <property type="entry name" value="PHD_Oberon"/>
    <property type="match status" value="1"/>
</dbReference>
<name>A0A2G9HQN6_9LAMI</name>